<feature type="non-terminal residue" evidence="2">
    <location>
        <position position="1"/>
    </location>
</feature>
<feature type="region of interest" description="Disordered" evidence="1">
    <location>
        <begin position="1"/>
        <end position="76"/>
    </location>
</feature>
<feature type="compositionally biased region" description="Basic and acidic residues" evidence="1">
    <location>
        <begin position="1"/>
        <end position="10"/>
    </location>
</feature>
<sequence>GDDRGNRDPADGGTAPSAAHQRARAGGQVPPADPVPDRLPGAADLGPPVGLQGGARDHPQPLRPARGLAVGEFRRGVERRPLRPLPWQQRHLHGRHRRRRRGALDVRRLRPGDAAPARPRRPAGPLPARADGAVPVVHDPALLPPARHPPARDLLGLHPARDRLPTAVRHLPDARLLPWPAERVGRRGPGRRGQRVADLPPGDPAAGGAGTRRPGHLPVRLGLARVPDAARLRPDRGPAPGQHRDHVLLRPLHRPARPDRRRRHDRDDPDGRHLPAPPAPLHRGHHRRGAQVV</sequence>
<feature type="non-terminal residue" evidence="2">
    <location>
        <position position="293"/>
    </location>
</feature>
<reference evidence="2" key="1">
    <citation type="submission" date="2020-02" db="EMBL/GenBank/DDBJ databases">
        <authorList>
            <person name="Meier V. D."/>
        </authorList>
    </citation>
    <scope>NUCLEOTIDE SEQUENCE</scope>
    <source>
        <strain evidence="2">AVDCRST_MAG59</strain>
    </source>
</reference>
<feature type="compositionally biased region" description="Basic residues" evidence="1">
    <location>
        <begin position="251"/>
        <end position="264"/>
    </location>
</feature>
<evidence type="ECO:0000313" key="2">
    <source>
        <dbReference type="EMBL" id="CAA9539351.1"/>
    </source>
</evidence>
<feature type="region of interest" description="Disordered" evidence="1">
    <location>
        <begin position="88"/>
        <end position="132"/>
    </location>
</feature>
<feature type="compositionally biased region" description="Basic residues" evidence="1">
    <location>
        <begin position="282"/>
        <end position="293"/>
    </location>
</feature>
<proteinExistence type="predicted"/>
<dbReference type="AlphaFoldDB" id="A0A6J4U409"/>
<feature type="compositionally biased region" description="Basic residues" evidence="1">
    <location>
        <begin position="90"/>
        <end position="101"/>
    </location>
</feature>
<feature type="region of interest" description="Disordered" evidence="1">
    <location>
        <begin position="182"/>
        <end position="219"/>
    </location>
</feature>
<gene>
    <name evidence="2" type="ORF">AVDCRST_MAG59-680</name>
</gene>
<evidence type="ECO:0000256" key="1">
    <source>
        <dbReference type="SAM" id="MobiDB-lite"/>
    </source>
</evidence>
<dbReference type="EMBL" id="CADCWF010000034">
    <property type="protein sequence ID" value="CAA9539351.1"/>
    <property type="molecule type" value="Genomic_DNA"/>
</dbReference>
<name>A0A6J4U409_9BACT</name>
<protein>
    <submittedName>
        <fullName evidence="2">ABC transporter, permease protein 2 (Cluster 1, maltose/g3p/polyamine/iron)</fullName>
    </submittedName>
</protein>
<feature type="compositionally biased region" description="Basic and acidic residues" evidence="1">
    <location>
        <begin position="102"/>
        <end position="111"/>
    </location>
</feature>
<feature type="region of interest" description="Disordered" evidence="1">
    <location>
        <begin position="231"/>
        <end position="293"/>
    </location>
</feature>
<feature type="compositionally biased region" description="Basic and acidic residues" evidence="1">
    <location>
        <begin position="231"/>
        <end position="248"/>
    </location>
</feature>
<organism evidence="2">
    <name type="scientific">uncultured Thermomicrobiales bacterium</name>
    <dbReference type="NCBI Taxonomy" id="1645740"/>
    <lineage>
        <taxon>Bacteria</taxon>
        <taxon>Pseudomonadati</taxon>
        <taxon>Thermomicrobiota</taxon>
        <taxon>Thermomicrobia</taxon>
        <taxon>Thermomicrobiales</taxon>
        <taxon>environmental samples</taxon>
    </lineage>
</organism>
<accession>A0A6J4U409</accession>